<feature type="domain" description="HD-GYP" evidence="3">
    <location>
        <begin position="325"/>
        <end position="522"/>
    </location>
</feature>
<dbReference type="PANTHER" id="PTHR45228:SF9">
    <property type="entry name" value="3'3'-CGAMP-SPECIFIC PHOSPHODIESTERASE 2"/>
    <property type="match status" value="1"/>
</dbReference>
<dbReference type="GO" id="GO:0016787">
    <property type="term" value="F:hydrolase activity"/>
    <property type="evidence" value="ECO:0007669"/>
    <property type="project" value="UniProtKB-KW"/>
</dbReference>
<name>A0A517DY00_9FIRM</name>
<evidence type="ECO:0000313" key="4">
    <source>
        <dbReference type="EMBL" id="QDR82218.1"/>
    </source>
</evidence>
<dbReference type="PANTHER" id="PTHR45228">
    <property type="entry name" value="CYCLIC DI-GMP PHOSPHODIESTERASE TM_0186-RELATED"/>
    <property type="match status" value="1"/>
</dbReference>
<keyword evidence="1" id="KW-0597">Phosphoprotein</keyword>
<evidence type="ECO:0000259" key="2">
    <source>
        <dbReference type="PROSITE" id="PS50110"/>
    </source>
</evidence>
<feature type="domain" description="Response regulatory" evidence="2">
    <location>
        <begin position="34"/>
        <end position="158"/>
    </location>
</feature>
<dbReference type="InterPro" id="IPR011006">
    <property type="entry name" value="CheY-like_superfamily"/>
</dbReference>
<dbReference type="Gene3D" id="3.40.50.2300">
    <property type="match status" value="1"/>
</dbReference>
<feature type="modified residue" description="4-aspartylphosphate" evidence="1">
    <location>
        <position position="89"/>
    </location>
</feature>
<dbReference type="KEGG" id="sted:SPTER_36400"/>
<evidence type="ECO:0000256" key="1">
    <source>
        <dbReference type="PROSITE-ProRule" id="PRU00169"/>
    </source>
</evidence>
<dbReference type="GO" id="GO:0000160">
    <property type="term" value="P:phosphorelay signal transduction system"/>
    <property type="evidence" value="ECO:0007669"/>
    <property type="project" value="InterPro"/>
</dbReference>
<organism evidence="4 5">
    <name type="scientific">Sporomusa termitida</name>
    <dbReference type="NCBI Taxonomy" id="2377"/>
    <lineage>
        <taxon>Bacteria</taxon>
        <taxon>Bacillati</taxon>
        <taxon>Bacillota</taxon>
        <taxon>Negativicutes</taxon>
        <taxon>Selenomonadales</taxon>
        <taxon>Sporomusaceae</taxon>
        <taxon>Sporomusa</taxon>
    </lineage>
</organism>
<dbReference type="PROSITE" id="PS50110">
    <property type="entry name" value="RESPONSE_REGULATORY"/>
    <property type="match status" value="1"/>
</dbReference>
<dbReference type="InterPro" id="IPR052020">
    <property type="entry name" value="Cyclic_di-GMP/3'3'-cGAMP_PDE"/>
</dbReference>
<evidence type="ECO:0000313" key="5">
    <source>
        <dbReference type="Proteomes" id="UP000320776"/>
    </source>
</evidence>
<sequence length="523" mass="58756">MSNEADNLIFDTEDEDSLLAFAPELEPGDRARWKIIIVDDDKGIHQITRTILREFTFEDKPLQFLSAYSQAEAKELVRRNPDVAVILLDVMMDGDKAGLEVARCIREDLNNHLVRIILRTGQPQEAPEETVIRDYDINDYKEKTELTARKLTTTIIASLRSYRDIVNLDNNRKGLEKTLESAAALLEAQSLKRLAACVLTQLLSILSINASHRAAAIAGFVAVKEANGEFYILDGTEKYCGIVGCPARQMAAGDLDAIIDKARQSKSGIHADNCFIQYFKGKNQHESFIYLEGLDSLSDWEKNLINIFGMTVAATFDNSFLTQEIEDTQKEIIFTLGEFSEVRSKETGNHVRRVAEYSKLLALKYGLPEEEAELIKLASPMHDVGKLGITDSILNKPGKLAPEEFEVIKAHGVLGYEILRSSNRKILQAAALIALQHHEKYDGTGYPDGIKGEAIHIYGRITAIADVFDALGSKRVYKPAWPLDKILEYFTCERGRHFDPLLVDLFLANLEEFLNIRDTFKDL</sequence>
<proteinExistence type="predicted"/>
<dbReference type="InterPro" id="IPR021800">
    <property type="entry name" value="DUF3369"/>
</dbReference>
<dbReference type="SUPFAM" id="SSF109604">
    <property type="entry name" value="HD-domain/PDEase-like"/>
    <property type="match status" value="1"/>
</dbReference>
<accession>A0A517DY00</accession>
<reference evidence="4 5" key="1">
    <citation type="submission" date="2019-02" db="EMBL/GenBank/DDBJ databases">
        <title>Closed genome of Sporomusa termitida DSM 4440.</title>
        <authorList>
            <person name="Poehlein A."/>
            <person name="Daniel R."/>
        </authorList>
    </citation>
    <scope>NUCLEOTIDE SEQUENCE [LARGE SCALE GENOMIC DNA]</scope>
    <source>
        <strain evidence="4 5">DSM 4440</strain>
    </source>
</reference>
<dbReference type="EC" id="3.1.4.-" evidence="4"/>
<dbReference type="InterPro" id="IPR001789">
    <property type="entry name" value="Sig_transdc_resp-reg_receiver"/>
</dbReference>
<gene>
    <name evidence="4" type="ORF">SPTER_36400</name>
</gene>
<dbReference type="RefSeq" id="WP_144351627.1">
    <property type="nucleotide sequence ID" value="NZ_CP036259.1"/>
</dbReference>
<dbReference type="Gene3D" id="1.10.3210.10">
    <property type="entry name" value="Hypothetical protein af1432"/>
    <property type="match status" value="1"/>
</dbReference>
<dbReference type="InterPro" id="IPR003607">
    <property type="entry name" value="HD/PDEase_dom"/>
</dbReference>
<dbReference type="InterPro" id="IPR037522">
    <property type="entry name" value="HD_GYP_dom"/>
</dbReference>
<dbReference type="PROSITE" id="PS51832">
    <property type="entry name" value="HD_GYP"/>
    <property type="match status" value="1"/>
</dbReference>
<dbReference type="Pfam" id="PF11849">
    <property type="entry name" value="DUF3369"/>
    <property type="match status" value="1"/>
</dbReference>
<dbReference type="OrthoDB" id="9759601at2"/>
<dbReference type="CDD" id="cd00077">
    <property type="entry name" value="HDc"/>
    <property type="match status" value="1"/>
</dbReference>
<keyword evidence="4" id="KW-0378">Hydrolase</keyword>
<dbReference type="EMBL" id="CP036259">
    <property type="protein sequence ID" value="QDR82218.1"/>
    <property type="molecule type" value="Genomic_DNA"/>
</dbReference>
<dbReference type="AlphaFoldDB" id="A0A517DY00"/>
<evidence type="ECO:0000259" key="3">
    <source>
        <dbReference type="PROSITE" id="PS51832"/>
    </source>
</evidence>
<dbReference type="SMART" id="SM00471">
    <property type="entry name" value="HDc"/>
    <property type="match status" value="1"/>
</dbReference>
<keyword evidence="5" id="KW-1185">Reference proteome</keyword>
<dbReference type="Pfam" id="PF13487">
    <property type="entry name" value="HD_5"/>
    <property type="match status" value="1"/>
</dbReference>
<dbReference type="SUPFAM" id="SSF52172">
    <property type="entry name" value="CheY-like"/>
    <property type="match status" value="1"/>
</dbReference>
<dbReference type="CDD" id="cd00156">
    <property type="entry name" value="REC"/>
    <property type="match status" value="1"/>
</dbReference>
<dbReference type="SMART" id="SM00448">
    <property type="entry name" value="REC"/>
    <property type="match status" value="1"/>
</dbReference>
<dbReference type="Pfam" id="PF00072">
    <property type="entry name" value="Response_reg"/>
    <property type="match status" value="1"/>
</dbReference>
<dbReference type="Proteomes" id="UP000320776">
    <property type="component" value="Chromosome"/>
</dbReference>
<protein>
    <submittedName>
        <fullName evidence="4">3'3'-cGAMP-specific phosphodieSPTERase 2</fullName>
        <ecNumber evidence="4">3.1.4.-</ecNumber>
    </submittedName>
</protein>